<dbReference type="Gene3D" id="2.30.29.30">
    <property type="entry name" value="Pleckstrin-homology domain (PH domain)/Phosphotyrosine-binding domain (PTB)"/>
    <property type="match status" value="5"/>
</dbReference>
<dbReference type="Proteomes" id="UP000695000">
    <property type="component" value="Unplaced"/>
</dbReference>
<feature type="repeat" description="TPR" evidence="6">
    <location>
        <begin position="60"/>
        <end position="93"/>
    </location>
</feature>
<evidence type="ECO:0000256" key="1">
    <source>
        <dbReference type="ARBA" id="ARBA00022553"/>
    </source>
</evidence>
<dbReference type="GeneID" id="108559926"/>
<reference evidence="12" key="1">
    <citation type="submission" date="2025-08" db="UniProtKB">
        <authorList>
            <consortium name="RefSeq"/>
        </authorList>
    </citation>
    <scope>IDENTIFICATION</scope>
    <source>
        <tissue evidence="12">Whole Larva</tissue>
    </source>
</reference>
<dbReference type="SMART" id="SM00028">
    <property type="entry name" value="TPR"/>
    <property type="match status" value="1"/>
</dbReference>
<feature type="compositionally biased region" description="Polar residues" evidence="7">
    <location>
        <begin position="2169"/>
        <end position="2186"/>
    </location>
</feature>
<keyword evidence="4" id="KW-0862">Zinc</keyword>
<evidence type="ECO:0000256" key="5">
    <source>
        <dbReference type="PROSITE-ProRule" id="PRU00322"/>
    </source>
</evidence>
<feature type="region of interest" description="Disordered" evidence="7">
    <location>
        <begin position="2716"/>
        <end position="2750"/>
    </location>
</feature>
<keyword evidence="6" id="KW-0802">TPR repeat</keyword>
<feature type="compositionally biased region" description="Acidic residues" evidence="7">
    <location>
        <begin position="2558"/>
        <end position="2569"/>
    </location>
</feature>
<keyword evidence="1" id="KW-0597">Phosphoprotein</keyword>
<evidence type="ECO:0000259" key="8">
    <source>
        <dbReference type="PROSITE" id="PS50196"/>
    </source>
</evidence>
<dbReference type="RefSeq" id="XP_017772803.1">
    <property type="nucleotide sequence ID" value="XM_017917314.1"/>
</dbReference>
<dbReference type="SUPFAM" id="SSF48452">
    <property type="entry name" value="TPR-like"/>
    <property type="match status" value="1"/>
</dbReference>
<dbReference type="PANTHER" id="PTHR23138">
    <property type="entry name" value="RAN BINDING PROTEIN"/>
    <property type="match status" value="1"/>
</dbReference>
<dbReference type="InterPro" id="IPR000697">
    <property type="entry name" value="WH1/EVH1_dom"/>
</dbReference>
<feature type="domain" description="RanBD1" evidence="8">
    <location>
        <begin position="1970"/>
        <end position="2102"/>
    </location>
</feature>
<dbReference type="SMART" id="SM00547">
    <property type="entry name" value="ZnF_RBZ"/>
    <property type="match status" value="3"/>
</dbReference>
<dbReference type="Gene3D" id="4.10.1060.10">
    <property type="entry name" value="Zinc finger, RanBP2-type"/>
    <property type="match status" value="2"/>
</dbReference>
<dbReference type="InterPro" id="IPR011990">
    <property type="entry name" value="TPR-like_helical_dom_sf"/>
</dbReference>
<feature type="domain" description="RanBD1" evidence="8">
    <location>
        <begin position="1527"/>
        <end position="1660"/>
    </location>
</feature>
<dbReference type="Pfam" id="PF00641">
    <property type="entry name" value="Zn_ribbon_RanBP"/>
    <property type="match status" value="2"/>
</dbReference>
<evidence type="ECO:0000256" key="4">
    <source>
        <dbReference type="ARBA" id="ARBA00022833"/>
    </source>
</evidence>
<feature type="compositionally biased region" description="Acidic residues" evidence="7">
    <location>
        <begin position="2723"/>
        <end position="2748"/>
    </location>
</feature>
<dbReference type="PROSITE" id="PS50199">
    <property type="entry name" value="ZF_RANBP2_2"/>
    <property type="match status" value="2"/>
</dbReference>
<dbReference type="InterPro" id="IPR036443">
    <property type="entry name" value="Znf_RanBP2_sf"/>
</dbReference>
<sequence>MFNTKLEVDRHVENCLRKINTELERNLRCFAFAKLYYKVGDYNSAQRYISSYLNVKSSSSEGQQLLGKILEKLGKKVEALNAYKTSLDIDPKQNSLVLKVCELMASDDVNLDQTGAKYFCELAQSFDPYNPVLFQLKARLVALESKDPNEVTQLLLKELEARPLDVDIRVRLLRHLLQHKQIKEAYNHAYDIEKKYLSIFLNSLNWYETLAEVLVCYQRENSIGNTLTWEYWMLLISVLDKLVSLSLDERSISIKNNTEFVTAVLNFDQNLRIAVDKIKSCPEKQLIAEFINHYSGQLCLHFITLLFKYARKDLIKYKEAMQISMPLLFAAYSFKPSDLESIWFQHATEGYKQQVQRWHKEGAFRCSQVGHMIMSSDRRNSVLERAKQGATGLWREHAFKKIFVTRDHQLKLKTSFFTCSEQFVDFSIQLPDNNELLKYDNVAQLVFPGSLHHYIWIGLNQELAQFNCSAFNGLNYSVKNLNNCAAESLNVLDIQSFIYCSVLCAQAQIEENKHTIYYNMEKPNVLPVSVMSMLGTANQDKWLKCAYKMFSTNQYNSDLGDVRLTLIRGIEVVRCIGNHGLDVKLLICLAKIFEERAQKLSKQSEIEFNDARAELYWKAALPLLEKLKRNQAVSYSTNRLFEYKIKELTQTEIPLNIEAAKLFMATQLMKRKDYEKALQIFETLKDPYASFHQSQIYKSLAEKETNLNKENVTSEMRSQQIILLTKARDYLYLTLDRLRNPNINKKHPLNSKLGTEIEKIERLLSRIDPDTCLNRNDECDEMSDENVSSYGSEQHYNHSYTNGMFIPRHDNTNMHSTPFRDNTRREARPSPERLDAQLRQLAASKDAAINHILDQNKIMVESQKNLVDELKSFREAVSALTITVNDLKHIRSSAEDIKHIKVSVNELKASVDELQNFKSVTDLVYEMRKEISELKKDTNKIKSNQLSDEDLYVLDEEYRTEYGSTSTNVSSLASSIYPNLGRMAPPNSSCPNPTMSYSNTGYYPPMYSMYPYNCGLPQAGALPFGAESQLSPDMRAVAMNVAQSGMNPAVVAAAAAAYQHAPLHSQAAAPPITFPPTPLQQLHNQVLPQIFKETPINPPVTNTSAANKAAPVNVVITSSDPLPTIKTSSPQIFSVTIPPQHLKGNQQKAHNYQIQLPASTTTIATTPSILSQSPMPVSTQSLLSNVAPPVFSALPDKSPNKNASLGFQIEKSLALSFNKSANDTILNRSNVSTSSQEEHDPCPDFKPIIPLPDEVPVNTGEENEEVLFRERGKLFRYVEKEWKERGVGELKLLKNPESGKIRFLMRRDQVHKICANHYLTEDMTIKQMSKNEQAYIWAANDFSEGEIVLEKFCVQFKTPELAKNFFKEFENAKQLIAKKVENKPADLGGFKFTSTPAFKPNKENPVVTSTVSQADDKKTASPFAAFSFTKDKPTDSMKTFKFESNKSKFTFTKETPTKQDKSVTDSPMFSVSLVKNVQNETKLIKENANTSSIFGNTSSTFTPVKQMDQQPADNDEGSAEDFVPTVEFQPVIPLPDLVEVKTGEEDADVLFESKAKLLRFDSDTKEWKERGVGQMKILKEKTIRLVMRREQVHKVCCNHQLLKDMEFKTMKGSSKAVSWCANDFSEGVFNIEMLAIRFKTEDITTRFLSVLNEAKEMLDDSNGVRLTDDDKAGKAAKQSEEKVKTTGFGDKFKPKTGTWECKNCYIVNEQKINHCMACETPKNDTVSKKQTDSSQFCFGIGANTTGFGDAFKPKTGSWECKSCYTRNDSTKTKCASCEIPKEGPSDSGNTGSTFKSAVDLSTGGLSFSFGMPSATQQTVAKPLVTKGFGDAFKPKAGSWECKECYTISEGNYCLSCECPKDDTIPAKEKTTKSVSLDTGGLKFNFGIQPTEATTTGTTTDPLLDNNKGFQFKVSTSNTKQANTTEEIVFGSPHKAGFDFTPRSPRRQSSGPGQEEESENSYYEDEEDNIYFKPVIPLPDKVEVTTGEEAEDVLYCHRAKLFRHVDHEWKERGIGDLKILYNAKENKLRVLMRREQIHKICLNHILTDSIAYTSKDDKTWLFSVADYSEGSYEYQNFCLRFKTAEIAKQFKQAVDEALKKSSHGDEDEADDEVEFVCETSVTAEEEAEALKLGLPPKFMSYRQLPDCECSQCKEDDDIFNTTPLKDKNTTEFSTPNSTYFGTPSGDNNSFTTIAKPEKQGSTLKDLLSKPTIFGSSVFAAKTNVTTSTSSGMFGVSDENIKSSPAKVFGGFSMNTTTAPSSNVFGTTTGNMFSSTKTGSTTIFSGSPATTLTNVFGTGSVEKTTSTVFGATTTTGNIFGGSAIFGSAAPPPTTFSGEKVFGNIAQSTTAKNVIGNGTAPTSGITFGTPTTSTMTGNLFGTPSTATGSIFGGSTNNVFGDKNTSTPITTATGSIFGGFGSTSAPPTTTNVFGTPSSTSTASVFGSSAVFNTSTSVFGTPPQTTASFSGNIFETNTASPATKSIFAGDNSTKLSFTSIINEAPSAAPKTELLFSTMIGDKNTAAFVTSGNVENPFASIGAGTQVFASQKKPPTQNKNVAEETNDDEGAEGEEYDPYYAPIVPLPDAIVVTTGEENEEVLFTHKGKLYRFDNKEWKERGVGDVKVLHNPETRTYRLLLRREVVHKIVLNQRITSNLDMQLFSKSANTWMWAGYNFCDNEMLSEKLAVRFKDEKTCTRFYETVQKAIEEVRKVESNASDFPTTIENISEVDNDEVDEEEAEDEEEVDEEEDEEDGRRVLFAKECALSEKLPSGEWVELSSVVHLEIIYDPERWISRIIAVDDTGCIHTNSVIKYTESSMRMEPDENGVICNWTSLDSDGENMIKRNLRATFDSNDSATDCYCAFEETFSYVHEE</sequence>
<feature type="domain" description="WH1" evidence="10">
    <location>
        <begin position="2588"/>
        <end position="2705"/>
    </location>
</feature>
<evidence type="ECO:0000259" key="10">
    <source>
        <dbReference type="PROSITE" id="PS50229"/>
    </source>
</evidence>
<gene>
    <name evidence="12" type="primary">LOC108559926</name>
</gene>
<dbReference type="InterPro" id="IPR011993">
    <property type="entry name" value="PH-like_dom_sf"/>
</dbReference>
<dbReference type="SUPFAM" id="SSF90209">
    <property type="entry name" value="Ran binding protein zinc finger-like"/>
    <property type="match status" value="2"/>
</dbReference>
<feature type="region of interest" description="Disordered" evidence="7">
    <location>
        <begin position="1932"/>
        <end position="1963"/>
    </location>
</feature>
<feature type="region of interest" description="Disordered" evidence="7">
    <location>
        <begin position="2543"/>
        <end position="2569"/>
    </location>
</feature>
<dbReference type="PROSITE" id="PS50196">
    <property type="entry name" value="RANBD1"/>
    <property type="match status" value="4"/>
</dbReference>
<feature type="region of interest" description="Disordered" evidence="7">
    <location>
        <begin position="2162"/>
        <end position="2186"/>
    </location>
</feature>
<dbReference type="Gene3D" id="1.25.40.10">
    <property type="entry name" value="Tetratricopeptide repeat domain"/>
    <property type="match status" value="1"/>
</dbReference>
<protein>
    <submittedName>
        <fullName evidence="12">RanBP2-like and GRIP domain-containing protein 4</fullName>
    </submittedName>
</protein>
<feature type="domain" description="RanBP2-type" evidence="9">
    <location>
        <begin position="1754"/>
        <end position="1783"/>
    </location>
</feature>
<dbReference type="PROSITE" id="PS50229">
    <property type="entry name" value="WH1"/>
    <property type="match status" value="1"/>
</dbReference>
<dbReference type="PROSITE" id="PS50005">
    <property type="entry name" value="TPR"/>
    <property type="match status" value="1"/>
</dbReference>
<keyword evidence="3 5" id="KW-0863">Zinc-finger</keyword>
<feature type="compositionally biased region" description="Polar residues" evidence="7">
    <location>
        <begin position="2543"/>
        <end position="2554"/>
    </location>
</feature>
<evidence type="ECO:0000259" key="9">
    <source>
        <dbReference type="PROSITE" id="PS50199"/>
    </source>
</evidence>
<evidence type="ECO:0000256" key="3">
    <source>
        <dbReference type="ARBA" id="ARBA00022771"/>
    </source>
</evidence>
<dbReference type="InterPro" id="IPR045255">
    <property type="entry name" value="RanBP1-like"/>
</dbReference>
<feature type="domain" description="RanBD1" evidence="8">
    <location>
        <begin position="1244"/>
        <end position="1378"/>
    </location>
</feature>
<dbReference type="PANTHER" id="PTHR23138:SF87">
    <property type="entry name" value="E3 SUMO-PROTEIN LIGASE RANBP2"/>
    <property type="match status" value="1"/>
</dbReference>
<dbReference type="Pfam" id="PF00638">
    <property type="entry name" value="Ran_BP1"/>
    <property type="match status" value="4"/>
</dbReference>
<proteinExistence type="predicted"/>
<dbReference type="SUPFAM" id="SSF50729">
    <property type="entry name" value="PH domain-like"/>
    <property type="match status" value="4"/>
</dbReference>
<name>A0ABM1ME03_NICVS</name>
<dbReference type="InterPro" id="IPR001876">
    <property type="entry name" value="Znf_RanBP2"/>
</dbReference>
<keyword evidence="2" id="KW-0479">Metal-binding</keyword>
<accession>A0ABM1ME03</accession>
<feature type="compositionally biased region" description="Acidic residues" evidence="7">
    <location>
        <begin position="1953"/>
        <end position="1963"/>
    </location>
</feature>
<dbReference type="SMART" id="SM00160">
    <property type="entry name" value="RanBD"/>
    <property type="match status" value="4"/>
</dbReference>
<evidence type="ECO:0000313" key="11">
    <source>
        <dbReference type="Proteomes" id="UP000695000"/>
    </source>
</evidence>
<evidence type="ECO:0000313" key="12">
    <source>
        <dbReference type="RefSeq" id="XP_017772803.1"/>
    </source>
</evidence>
<evidence type="ECO:0000256" key="6">
    <source>
        <dbReference type="PROSITE-ProRule" id="PRU00339"/>
    </source>
</evidence>
<dbReference type="PROSITE" id="PS01358">
    <property type="entry name" value="ZF_RANBP2_1"/>
    <property type="match status" value="2"/>
</dbReference>
<feature type="domain" description="RanBP2-type" evidence="9">
    <location>
        <begin position="1695"/>
        <end position="1724"/>
    </location>
</feature>
<dbReference type="InterPro" id="IPR000156">
    <property type="entry name" value="Ran_bind_dom"/>
</dbReference>
<organism evidence="11 12">
    <name type="scientific">Nicrophorus vespilloides</name>
    <name type="common">Boreal carrion beetle</name>
    <dbReference type="NCBI Taxonomy" id="110193"/>
    <lineage>
        <taxon>Eukaryota</taxon>
        <taxon>Metazoa</taxon>
        <taxon>Ecdysozoa</taxon>
        <taxon>Arthropoda</taxon>
        <taxon>Hexapoda</taxon>
        <taxon>Insecta</taxon>
        <taxon>Pterygota</taxon>
        <taxon>Neoptera</taxon>
        <taxon>Endopterygota</taxon>
        <taxon>Coleoptera</taxon>
        <taxon>Polyphaga</taxon>
        <taxon>Staphyliniformia</taxon>
        <taxon>Silphidae</taxon>
        <taxon>Nicrophorinae</taxon>
        <taxon>Nicrophorus</taxon>
    </lineage>
</organism>
<feature type="region of interest" description="Disordered" evidence="7">
    <location>
        <begin position="807"/>
        <end position="832"/>
    </location>
</feature>
<dbReference type="InterPro" id="IPR019734">
    <property type="entry name" value="TPR_rpt"/>
</dbReference>
<dbReference type="CDD" id="cd00835">
    <property type="entry name" value="RanBD_family"/>
    <property type="match status" value="1"/>
</dbReference>
<feature type="domain" description="RanBD1" evidence="8">
    <location>
        <begin position="2573"/>
        <end position="2707"/>
    </location>
</feature>
<evidence type="ECO:0000256" key="7">
    <source>
        <dbReference type="SAM" id="MobiDB-lite"/>
    </source>
</evidence>
<feature type="compositionally biased region" description="Basic and acidic residues" evidence="7">
    <location>
        <begin position="821"/>
        <end position="832"/>
    </location>
</feature>
<evidence type="ECO:0000256" key="2">
    <source>
        <dbReference type="ARBA" id="ARBA00022723"/>
    </source>
</evidence>
<keyword evidence="11" id="KW-1185">Reference proteome</keyword>